<dbReference type="Gramene" id="PSS23601">
    <property type="protein sequence ID" value="PSS23601"/>
    <property type="gene ID" value="CEY00_Acc08425"/>
</dbReference>
<feature type="transmembrane region" description="Helical" evidence="2">
    <location>
        <begin position="313"/>
        <end position="332"/>
    </location>
</feature>
<evidence type="ECO:0000256" key="2">
    <source>
        <dbReference type="SAM" id="Phobius"/>
    </source>
</evidence>
<accession>A0A2R6R7R5</accession>
<reference evidence="3 4" key="1">
    <citation type="submission" date="2017-07" db="EMBL/GenBank/DDBJ databases">
        <title>An improved, manually edited Actinidia chinensis var. chinensis (kiwifruit) genome highlights the challenges associated with draft genomes and gene prediction in plants.</title>
        <authorList>
            <person name="Pilkington S."/>
            <person name="Crowhurst R."/>
            <person name="Hilario E."/>
            <person name="Nardozza S."/>
            <person name="Fraser L."/>
            <person name="Peng Y."/>
            <person name="Gunaseelan K."/>
            <person name="Simpson R."/>
            <person name="Tahir J."/>
            <person name="Deroles S."/>
            <person name="Templeton K."/>
            <person name="Luo Z."/>
            <person name="Davy M."/>
            <person name="Cheng C."/>
            <person name="Mcneilage M."/>
            <person name="Scaglione D."/>
            <person name="Liu Y."/>
            <person name="Zhang Q."/>
            <person name="Datson P."/>
            <person name="De Silva N."/>
            <person name="Gardiner S."/>
            <person name="Bassett H."/>
            <person name="Chagne D."/>
            <person name="Mccallum J."/>
            <person name="Dzierzon H."/>
            <person name="Deng C."/>
            <person name="Wang Y.-Y."/>
            <person name="Barron N."/>
            <person name="Manako K."/>
            <person name="Bowen J."/>
            <person name="Foster T."/>
            <person name="Erridge Z."/>
            <person name="Tiffin H."/>
            <person name="Waite C."/>
            <person name="Davies K."/>
            <person name="Grierson E."/>
            <person name="Laing W."/>
            <person name="Kirk R."/>
            <person name="Chen X."/>
            <person name="Wood M."/>
            <person name="Montefiori M."/>
            <person name="Brummell D."/>
            <person name="Schwinn K."/>
            <person name="Catanach A."/>
            <person name="Fullerton C."/>
            <person name="Li D."/>
            <person name="Meiyalaghan S."/>
            <person name="Nieuwenhuizen N."/>
            <person name="Read N."/>
            <person name="Prakash R."/>
            <person name="Hunter D."/>
            <person name="Zhang H."/>
            <person name="Mckenzie M."/>
            <person name="Knabel M."/>
            <person name="Harris A."/>
            <person name="Allan A."/>
            <person name="Chen A."/>
            <person name="Janssen B."/>
            <person name="Plunkett B."/>
            <person name="Dwamena C."/>
            <person name="Voogd C."/>
            <person name="Leif D."/>
            <person name="Lafferty D."/>
            <person name="Souleyre E."/>
            <person name="Varkonyi-Gasic E."/>
            <person name="Gambi F."/>
            <person name="Hanley J."/>
            <person name="Yao J.-L."/>
            <person name="Cheung J."/>
            <person name="David K."/>
            <person name="Warren B."/>
            <person name="Marsh K."/>
            <person name="Snowden K."/>
            <person name="Lin-Wang K."/>
            <person name="Brian L."/>
            <person name="Martinez-Sanchez M."/>
            <person name="Wang M."/>
            <person name="Ileperuma N."/>
            <person name="Macnee N."/>
            <person name="Campin R."/>
            <person name="Mcatee P."/>
            <person name="Drummond R."/>
            <person name="Espley R."/>
            <person name="Ireland H."/>
            <person name="Wu R."/>
            <person name="Atkinson R."/>
            <person name="Karunairetnam S."/>
            <person name="Bulley S."/>
            <person name="Chunkath S."/>
            <person name="Hanley Z."/>
            <person name="Storey R."/>
            <person name="Thrimawithana A."/>
            <person name="Thomson S."/>
            <person name="David C."/>
            <person name="Testolin R."/>
        </authorList>
    </citation>
    <scope>NUCLEOTIDE SEQUENCE [LARGE SCALE GENOMIC DNA]</scope>
    <source>
        <strain evidence="4">cv. Red5</strain>
        <tissue evidence="3">Young leaf</tissue>
    </source>
</reference>
<organism evidence="3 4">
    <name type="scientific">Actinidia chinensis var. chinensis</name>
    <name type="common">Chinese soft-hair kiwi</name>
    <dbReference type="NCBI Taxonomy" id="1590841"/>
    <lineage>
        <taxon>Eukaryota</taxon>
        <taxon>Viridiplantae</taxon>
        <taxon>Streptophyta</taxon>
        <taxon>Embryophyta</taxon>
        <taxon>Tracheophyta</taxon>
        <taxon>Spermatophyta</taxon>
        <taxon>Magnoliopsida</taxon>
        <taxon>eudicotyledons</taxon>
        <taxon>Gunneridae</taxon>
        <taxon>Pentapetalae</taxon>
        <taxon>asterids</taxon>
        <taxon>Ericales</taxon>
        <taxon>Actinidiaceae</taxon>
        <taxon>Actinidia</taxon>
    </lineage>
</organism>
<keyword evidence="2" id="KW-1133">Transmembrane helix</keyword>
<reference evidence="4" key="2">
    <citation type="journal article" date="2018" name="BMC Genomics">
        <title>A manually annotated Actinidia chinensis var. chinensis (kiwifruit) genome highlights the challenges associated with draft genomes and gene prediction in plants.</title>
        <authorList>
            <person name="Pilkington S.M."/>
            <person name="Crowhurst R."/>
            <person name="Hilario E."/>
            <person name="Nardozza S."/>
            <person name="Fraser L."/>
            <person name="Peng Y."/>
            <person name="Gunaseelan K."/>
            <person name="Simpson R."/>
            <person name="Tahir J."/>
            <person name="Deroles S.C."/>
            <person name="Templeton K."/>
            <person name="Luo Z."/>
            <person name="Davy M."/>
            <person name="Cheng C."/>
            <person name="McNeilage M."/>
            <person name="Scaglione D."/>
            <person name="Liu Y."/>
            <person name="Zhang Q."/>
            <person name="Datson P."/>
            <person name="De Silva N."/>
            <person name="Gardiner S.E."/>
            <person name="Bassett H."/>
            <person name="Chagne D."/>
            <person name="McCallum J."/>
            <person name="Dzierzon H."/>
            <person name="Deng C."/>
            <person name="Wang Y.Y."/>
            <person name="Barron L."/>
            <person name="Manako K."/>
            <person name="Bowen J."/>
            <person name="Foster T.M."/>
            <person name="Erridge Z.A."/>
            <person name="Tiffin H."/>
            <person name="Waite C.N."/>
            <person name="Davies K.M."/>
            <person name="Grierson E.P."/>
            <person name="Laing W.A."/>
            <person name="Kirk R."/>
            <person name="Chen X."/>
            <person name="Wood M."/>
            <person name="Montefiori M."/>
            <person name="Brummell D.A."/>
            <person name="Schwinn K.E."/>
            <person name="Catanach A."/>
            <person name="Fullerton C."/>
            <person name="Li D."/>
            <person name="Meiyalaghan S."/>
            <person name="Nieuwenhuizen N."/>
            <person name="Read N."/>
            <person name="Prakash R."/>
            <person name="Hunter D."/>
            <person name="Zhang H."/>
            <person name="McKenzie M."/>
            <person name="Knabel M."/>
            <person name="Harris A."/>
            <person name="Allan A.C."/>
            <person name="Gleave A."/>
            <person name="Chen A."/>
            <person name="Janssen B.J."/>
            <person name="Plunkett B."/>
            <person name="Ampomah-Dwamena C."/>
            <person name="Voogd C."/>
            <person name="Leif D."/>
            <person name="Lafferty D."/>
            <person name="Souleyre E.J.F."/>
            <person name="Varkonyi-Gasic E."/>
            <person name="Gambi F."/>
            <person name="Hanley J."/>
            <person name="Yao J.L."/>
            <person name="Cheung J."/>
            <person name="David K.M."/>
            <person name="Warren B."/>
            <person name="Marsh K."/>
            <person name="Snowden K.C."/>
            <person name="Lin-Wang K."/>
            <person name="Brian L."/>
            <person name="Martinez-Sanchez M."/>
            <person name="Wang M."/>
            <person name="Ileperuma N."/>
            <person name="Macnee N."/>
            <person name="Campin R."/>
            <person name="McAtee P."/>
            <person name="Drummond R.S.M."/>
            <person name="Espley R.V."/>
            <person name="Ireland H.S."/>
            <person name="Wu R."/>
            <person name="Atkinson R.G."/>
            <person name="Karunairetnam S."/>
            <person name="Bulley S."/>
            <person name="Chunkath S."/>
            <person name="Hanley Z."/>
            <person name="Storey R."/>
            <person name="Thrimawithana A.H."/>
            <person name="Thomson S."/>
            <person name="David C."/>
            <person name="Testolin R."/>
            <person name="Huang H."/>
            <person name="Hellens R.P."/>
            <person name="Schaffer R.J."/>
        </authorList>
    </citation>
    <scope>NUCLEOTIDE SEQUENCE [LARGE SCALE GENOMIC DNA]</scope>
    <source>
        <strain evidence="4">cv. Red5</strain>
    </source>
</reference>
<feature type="transmembrane region" description="Helical" evidence="2">
    <location>
        <begin position="47"/>
        <end position="71"/>
    </location>
</feature>
<protein>
    <submittedName>
        <fullName evidence="3">Chaperone protein like</fullName>
    </submittedName>
</protein>
<keyword evidence="2" id="KW-0812">Transmembrane</keyword>
<proteinExistence type="predicted"/>
<keyword evidence="4" id="KW-1185">Reference proteome</keyword>
<keyword evidence="2" id="KW-0472">Membrane</keyword>
<dbReference type="EMBL" id="NKQK01000008">
    <property type="protein sequence ID" value="PSS23601.1"/>
    <property type="molecule type" value="Genomic_DNA"/>
</dbReference>
<feature type="region of interest" description="Disordered" evidence="1">
    <location>
        <begin position="196"/>
        <end position="218"/>
    </location>
</feature>
<evidence type="ECO:0000256" key="1">
    <source>
        <dbReference type="SAM" id="MobiDB-lite"/>
    </source>
</evidence>
<evidence type="ECO:0000313" key="3">
    <source>
        <dbReference type="EMBL" id="PSS23601.1"/>
    </source>
</evidence>
<feature type="transmembrane region" description="Helical" evidence="2">
    <location>
        <begin position="24"/>
        <end position="41"/>
    </location>
</feature>
<dbReference type="InParanoid" id="A0A2R6R7R5"/>
<name>A0A2R6R7R5_ACTCC</name>
<feature type="transmembrane region" description="Helical" evidence="2">
    <location>
        <begin position="162"/>
        <end position="179"/>
    </location>
</feature>
<dbReference type="AlphaFoldDB" id="A0A2R6R7R5"/>
<evidence type="ECO:0000313" key="4">
    <source>
        <dbReference type="Proteomes" id="UP000241394"/>
    </source>
</evidence>
<dbReference type="OrthoDB" id="10277340at2759"/>
<gene>
    <name evidence="3" type="ORF">CEY00_Acc08425</name>
</gene>
<comment type="caution">
    <text evidence="3">The sequence shown here is derived from an EMBL/GenBank/DDBJ whole genome shotgun (WGS) entry which is preliminary data.</text>
</comment>
<sequence length="333" mass="37986">MEEEASIGMADSHRLSLHEMARHFLNSMSFCYCIAGFLAAIRELMSITWPVFGGMLYTTAMVSTVYSFFAYELHRLYRHMPYQSIGCFRKTMVDVISVCAPLVLRLVVPFDVWFLVSLVWFTTYLHNLGQILHVAADINYWDMLLGIVMQILVYLTSHSLPVCSTVLVFCGIVIFYRYLSYEAPITSDDVKKDLGDRPNMVDDDVKRDLGDRPNMADDDIKRDEDVELEIQAPQIGVAINAAAIEMRRDEVMKLENQGPQIGVAISAAAIEMRRDEDMELENRGPQIGVAISAIAIEMRRDEDMELENQTPQIFKSFVISGLIFVLYFFYSFS</sequence>
<dbReference type="Proteomes" id="UP000241394">
    <property type="component" value="Chromosome LG8"/>
</dbReference>